<keyword evidence="4" id="KW-0560">Oxidoreductase</keyword>
<dbReference type="CDD" id="cd06185">
    <property type="entry name" value="PDR_like"/>
    <property type="match status" value="1"/>
</dbReference>
<proteinExistence type="predicted"/>
<dbReference type="Gene3D" id="3.40.50.80">
    <property type="entry name" value="Nucleotide-binding domain of ferredoxin-NADP reductase (FNR) module"/>
    <property type="match status" value="1"/>
</dbReference>
<dbReference type="Gene3D" id="2.40.30.10">
    <property type="entry name" value="Translation factors"/>
    <property type="match status" value="1"/>
</dbReference>
<keyword evidence="3" id="KW-0479">Metal-binding</keyword>
<dbReference type="InterPro" id="IPR039261">
    <property type="entry name" value="FNR_nucleotide-bd"/>
</dbReference>
<dbReference type="InterPro" id="IPR012675">
    <property type="entry name" value="Beta-grasp_dom_sf"/>
</dbReference>
<dbReference type="SUPFAM" id="SSF63380">
    <property type="entry name" value="Riboflavin synthase domain-like"/>
    <property type="match status" value="1"/>
</dbReference>
<comment type="caution">
    <text evidence="9">The sequence shown here is derived from an EMBL/GenBank/DDBJ whole genome shotgun (WGS) entry which is preliminary data.</text>
</comment>
<dbReference type="PANTHER" id="PTHR47354">
    <property type="entry name" value="NADH OXIDOREDUCTASE HCR"/>
    <property type="match status" value="1"/>
</dbReference>
<evidence type="ECO:0000256" key="5">
    <source>
        <dbReference type="ARBA" id="ARBA00023004"/>
    </source>
</evidence>
<dbReference type="PANTHER" id="PTHR47354:SF1">
    <property type="entry name" value="CARNITINE MONOOXYGENASE REDUCTASE SUBUNIT"/>
    <property type="match status" value="1"/>
</dbReference>
<dbReference type="PROSITE" id="PS00197">
    <property type="entry name" value="2FE2S_FER_1"/>
    <property type="match status" value="1"/>
</dbReference>
<keyword evidence="10" id="KW-1185">Reference proteome</keyword>
<dbReference type="InterPro" id="IPR036010">
    <property type="entry name" value="2Fe-2S_ferredoxin-like_sf"/>
</dbReference>
<keyword evidence="1" id="KW-0285">Flavoprotein</keyword>
<reference evidence="10" key="1">
    <citation type="journal article" date="2019" name="Int. J. Syst. Evol. Microbiol.">
        <title>The Global Catalogue of Microorganisms (GCM) 10K type strain sequencing project: providing services to taxonomists for standard genome sequencing and annotation.</title>
        <authorList>
            <consortium name="The Broad Institute Genomics Platform"/>
            <consortium name="The Broad Institute Genome Sequencing Center for Infectious Disease"/>
            <person name="Wu L."/>
            <person name="Ma J."/>
        </authorList>
    </citation>
    <scope>NUCLEOTIDE SEQUENCE [LARGE SCALE GENOMIC DNA]</scope>
    <source>
        <strain evidence="10">JCM 16343</strain>
    </source>
</reference>
<dbReference type="CDD" id="cd00207">
    <property type="entry name" value="fer2"/>
    <property type="match status" value="1"/>
</dbReference>
<evidence type="ECO:0000256" key="3">
    <source>
        <dbReference type="ARBA" id="ARBA00022723"/>
    </source>
</evidence>
<dbReference type="EMBL" id="BAAAFR010000001">
    <property type="protein sequence ID" value="GAA0315254.1"/>
    <property type="molecule type" value="Genomic_DNA"/>
</dbReference>
<dbReference type="PROSITE" id="PS51085">
    <property type="entry name" value="2FE2S_FER_2"/>
    <property type="match status" value="1"/>
</dbReference>
<dbReference type="InterPro" id="IPR017927">
    <property type="entry name" value="FAD-bd_FR_type"/>
</dbReference>
<evidence type="ECO:0000256" key="6">
    <source>
        <dbReference type="ARBA" id="ARBA00023014"/>
    </source>
</evidence>
<organism evidence="9 10">
    <name type="scientific">Psychrobacter aestuarii</name>
    <dbReference type="NCBI Taxonomy" id="556327"/>
    <lineage>
        <taxon>Bacteria</taxon>
        <taxon>Pseudomonadati</taxon>
        <taxon>Pseudomonadota</taxon>
        <taxon>Gammaproteobacteria</taxon>
        <taxon>Moraxellales</taxon>
        <taxon>Moraxellaceae</taxon>
        <taxon>Psychrobacter</taxon>
    </lineage>
</organism>
<evidence type="ECO:0000313" key="9">
    <source>
        <dbReference type="EMBL" id="GAA0315254.1"/>
    </source>
</evidence>
<keyword evidence="6" id="KW-0411">Iron-sulfur</keyword>
<gene>
    <name evidence="9" type="ORF">GCM10009129_10650</name>
</gene>
<dbReference type="SUPFAM" id="SSF52343">
    <property type="entry name" value="Ferredoxin reductase-like, C-terminal NADP-linked domain"/>
    <property type="match status" value="1"/>
</dbReference>
<evidence type="ECO:0000313" key="10">
    <source>
        <dbReference type="Proteomes" id="UP001501787"/>
    </source>
</evidence>
<evidence type="ECO:0000259" key="7">
    <source>
        <dbReference type="PROSITE" id="PS51085"/>
    </source>
</evidence>
<dbReference type="RefSeq" id="WP_201503478.1">
    <property type="nucleotide sequence ID" value="NZ_BAAAFR010000001.1"/>
</dbReference>
<dbReference type="PRINTS" id="PR00409">
    <property type="entry name" value="PHDIOXRDTASE"/>
</dbReference>
<protein>
    <submittedName>
        <fullName evidence="9">PDR/VanB family oxidoreductase</fullName>
    </submittedName>
</protein>
<dbReference type="InterPro" id="IPR017938">
    <property type="entry name" value="Riboflavin_synthase-like_b-brl"/>
</dbReference>
<dbReference type="Gene3D" id="3.10.20.30">
    <property type="match status" value="1"/>
</dbReference>
<dbReference type="PROSITE" id="PS51384">
    <property type="entry name" value="FAD_FR"/>
    <property type="match status" value="1"/>
</dbReference>
<feature type="domain" description="2Fe-2S ferredoxin-type" evidence="7">
    <location>
        <begin position="230"/>
        <end position="317"/>
    </location>
</feature>
<dbReference type="Pfam" id="PF00111">
    <property type="entry name" value="Fer2"/>
    <property type="match status" value="1"/>
</dbReference>
<dbReference type="InterPro" id="IPR001041">
    <property type="entry name" value="2Fe-2S_ferredoxin-type"/>
</dbReference>
<evidence type="ECO:0000256" key="4">
    <source>
        <dbReference type="ARBA" id="ARBA00023002"/>
    </source>
</evidence>
<keyword evidence="5" id="KW-0408">Iron</keyword>
<evidence type="ECO:0000256" key="2">
    <source>
        <dbReference type="ARBA" id="ARBA00022714"/>
    </source>
</evidence>
<accession>A0ABP3FD82</accession>
<sequence>MNNLIKAIITDRRMLSSDVVSLTLAHPDGAPLPAFSAGAHISVHVNDDTIRQYSLCSAPTETAFYRLGILKDPKSRGGSIAIHEQLNVGDTVTISAPNNLFPLDMTAEHSVLAGGGIGITPMIAMAYALKAAGKSFTLHYCVRTHKEVAFLDELQRDFGDALRLHCDDLGDDQRLRPDIDFGAPSAGTHIYTCGPTGFMDWVMSSAKAMGFAERNIHFEYFNVDVDSSGEAFTVVAEQSGKTISVSGTQTIVQALSEAGIKVQVSCEQGICGTCIVDVLEGEPDHRDQFLTDEEKADNDQIAVCCSRAKSSVLVLDI</sequence>
<dbReference type="InterPro" id="IPR006058">
    <property type="entry name" value="2Fe2S_fd_BS"/>
</dbReference>
<dbReference type="Proteomes" id="UP001501787">
    <property type="component" value="Unassembled WGS sequence"/>
</dbReference>
<keyword evidence="2" id="KW-0001">2Fe-2S</keyword>
<evidence type="ECO:0000259" key="8">
    <source>
        <dbReference type="PROSITE" id="PS51384"/>
    </source>
</evidence>
<dbReference type="SUPFAM" id="SSF54292">
    <property type="entry name" value="2Fe-2S ferredoxin-like"/>
    <property type="match status" value="1"/>
</dbReference>
<feature type="domain" description="FAD-binding FR-type" evidence="8">
    <location>
        <begin position="2"/>
        <end position="104"/>
    </location>
</feature>
<name>A0ABP3FD82_9GAMM</name>
<dbReference type="InterPro" id="IPR050415">
    <property type="entry name" value="MRET"/>
</dbReference>
<evidence type="ECO:0000256" key="1">
    <source>
        <dbReference type="ARBA" id="ARBA00022630"/>
    </source>
</evidence>